<dbReference type="AlphaFoldDB" id="A0A9J5WE61"/>
<protein>
    <submittedName>
        <fullName evidence="2">Uncharacterized protein</fullName>
    </submittedName>
</protein>
<keyword evidence="3" id="KW-1185">Reference proteome</keyword>
<dbReference type="Proteomes" id="UP000824120">
    <property type="component" value="Chromosome 12"/>
</dbReference>
<feature type="compositionally biased region" description="Basic and acidic residues" evidence="1">
    <location>
        <begin position="9"/>
        <end position="21"/>
    </location>
</feature>
<accession>A0A9J5WE61</accession>
<evidence type="ECO:0000313" key="3">
    <source>
        <dbReference type="Proteomes" id="UP000824120"/>
    </source>
</evidence>
<comment type="caution">
    <text evidence="2">The sequence shown here is derived from an EMBL/GenBank/DDBJ whole genome shotgun (WGS) entry which is preliminary data.</text>
</comment>
<sequence length="123" mass="14189">MVWAFAQEWPKEPSMDPHEEPSILDPQQGPIDQYLALQSWSYQEPTMDPPKELLILDPQLFPTKEPLAPQSWSHEAFLLVLFSIKANFTFVLGMAKDEEWEEICVCLDIRDRMALLLSVSLSN</sequence>
<proteinExistence type="predicted"/>
<name>A0A9J5WE61_SOLCO</name>
<reference evidence="2 3" key="1">
    <citation type="submission" date="2020-09" db="EMBL/GenBank/DDBJ databases">
        <title>De no assembly of potato wild relative species, Solanum commersonii.</title>
        <authorList>
            <person name="Cho K."/>
        </authorList>
    </citation>
    <scope>NUCLEOTIDE SEQUENCE [LARGE SCALE GENOMIC DNA]</scope>
    <source>
        <strain evidence="2">LZ3.2</strain>
        <tissue evidence="2">Leaf</tissue>
    </source>
</reference>
<evidence type="ECO:0000256" key="1">
    <source>
        <dbReference type="SAM" id="MobiDB-lite"/>
    </source>
</evidence>
<dbReference type="EMBL" id="JACXVP010000012">
    <property type="protein sequence ID" value="KAG5573296.1"/>
    <property type="molecule type" value="Genomic_DNA"/>
</dbReference>
<gene>
    <name evidence="2" type="ORF">H5410_063062</name>
</gene>
<organism evidence="2 3">
    <name type="scientific">Solanum commersonii</name>
    <name type="common">Commerson's wild potato</name>
    <name type="synonym">Commerson's nightshade</name>
    <dbReference type="NCBI Taxonomy" id="4109"/>
    <lineage>
        <taxon>Eukaryota</taxon>
        <taxon>Viridiplantae</taxon>
        <taxon>Streptophyta</taxon>
        <taxon>Embryophyta</taxon>
        <taxon>Tracheophyta</taxon>
        <taxon>Spermatophyta</taxon>
        <taxon>Magnoliopsida</taxon>
        <taxon>eudicotyledons</taxon>
        <taxon>Gunneridae</taxon>
        <taxon>Pentapetalae</taxon>
        <taxon>asterids</taxon>
        <taxon>lamiids</taxon>
        <taxon>Solanales</taxon>
        <taxon>Solanaceae</taxon>
        <taxon>Solanoideae</taxon>
        <taxon>Solaneae</taxon>
        <taxon>Solanum</taxon>
    </lineage>
</organism>
<evidence type="ECO:0000313" key="2">
    <source>
        <dbReference type="EMBL" id="KAG5573296.1"/>
    </source>
</evidence>
<feature type="region of interest" description="Disordered" evidence="1">
    <location>
        <begin position="8"/>
        <end position="28"/>
    </location>
</feature>